<keyword evidence="1" id="KW-0472">Membrane</keyword>
<keyword evidence="4" id="KW-1185">Reference proteome</keyword>
<dbReference type="InterPro" id="IPR012677">
    <property type="entry name" value="Nucleotide-bd_a/b_plait_sf"/>
</dbReference>
<reference evidence="3 4" key="1">
    <citation type="journal article" date="2016" name="Int. J. Syst. Evol. Microbiol.">
        <title>Paraphotobacterium marinum gen. nov., sp. nov., a member of the family Vibrionaceae, isolated from surface seawater.</title>
        <authorList>
            <person name="Huang Z."/>
            <person name="Dong C."/>
            <person name="Shao Z."/>
        </authorList>
    </citation>
    <scope>NUCLEOTIDE SEQUENCE [LARGE SCALE GENOMIC DNA]</scope>
    <source>
        <strain evidence="3 4">NSCS20N07D</strain>
    </source>
</reference>
<dbReference type="AlphaFoldDB" id="A0A220VDH4"/>
<dbReference type="SMART" id="SM00360">
    <property type="entry name" value="RRM"/>
    <property type="match status" value="1"/>
</dbReference>
<dbReference type="InterPro" id="IPR000504">
    <property type="entry name" value="RRM_dom"/>
</dbReference>
<dbReference type="OrthoDB" id="9798855at2"/>
<sequence>MKFFIYSSFIAIIGLIVIIFTLDYQSAITYFIGILLINILYIITTKGKCLTEKEKKDETLYVGNLPYRANENDVKTLFEQFGEVKSVRLMKDKKTGKRRGFGFVVMDSKEGLNKAISELNNAEFGQRTLKVREANEPKNYD</sequence>
<proteinExistence type="predicted"/>
<evidence type="ECO:0000313" key="4">
    <source>
        <dbReference type="Proteomes" id="UP000242175"/>
    </source>
</evidence>
<dbReference type="Pfam" id="PF00076">
    <property type="entry name" value="RRM_1"/>
    <property type="match status" value="1"/>
</dbReference>
<name>A0A220VDH4_9GAMM</name>
<gene>
    <name evidence="3" type="ORF">CF386_03835</name>
</gene>
<dbReference type="Proteomes" id="UP000242175">
    <property type="component" value="Chromosome large"/>
</dbReference>
<keyword evidence="1" id="KW-1133">Transmembrane helix</keyword>
<protein>
    <submittedName>
        <fullName evidence="3">RNA-binding protein</fullName>
    </submittedName>
</protein>
<organism evidence="3 4">
    <name type="scientific">Paraphotobacterium marinum</name>
    <dbReference type="NCBI Taxonomy" id="1755811"/>
    <lineage>
        <taxon>Bacteria</taxon>
        <taxon>Pseudomonadati</taxon>
        <taxon>Pseudomonadota</taxon>
        <taxon>Gammaproteobacteria</taxon>
        <taxon>Vibrionales</taxon>
        <taxon>Vibrionaceae</taxon>
        <taxon>Paraphotobacterium</taxon>
    </lineage>
</organism>
<feature type="domain" description="RRM" evidence="2">
    <location>
        <begin position="58"/>
        <end position="136"/>
    </location>
</feature>
<feature type="transmembrane region" description="Helical" evidence="1">
    <location>
        <begin position="28"/>
        <end position="45"/>
    </location>
</feature>
<dbReference type="PANTHER" id="PTHR15241">
    <property type="entry name" value="TRANSFORMER-2-RELATED"/>
    <property type="match status" value="1"/>
</dbReference>
<evidence type="ECO:0000313" key="3">
    <source>
        <dbReference type="EMBL" id="ASK78222.1"/>
    </source>
</evidence>
<dbReference type="EMBL" id="CP022355">
    <property type="protein sequence ID" value="ASK78222.1"/>
    <property type="molecule type" value="Genomic_DNA"/>
</dbReference>
<dbReference type="PANTHER" id="PTHR15241:SF304">
    <property type="entry name" value="RRM DOMAIN-CONTAINING PROTEIN"/>
    <property type="match status" value="1"/>
</dbReference>
<feature type="transmembrane region" description="Helical" evidence="1">
    <location>
        <begin position="5"/>
        <end position="22"/>
    </location>
</feature>
<dbReference type="KEGG" id="pmai:CF386_03835"/>
<evidence type="ECO:0000259" key="2">
    <source>
        <dbReference type="PROSITE" id="PS50102"/>
    </source>
</evidence>
<dbReference type="GO" id="GO:0003723">
    <property type="term" value="F:RNA binding"/>
    <property type="evidence" value="ECO:0007669"/>
    <property type="project" value="InterPro"/>
</dbReference>
<accession>A0A220VDH4</accession>
<evidence type="ECO:0000256" key="1">
    <source>
        <dbReference type="SAM" id="Phobius"/>
    </source>
</evidence>
<dbReference type="RefSeq" id="WP_089073131.1">
    <property type="nucleotide sequence ID" value="NZ_CBCSAM010000010.1"/>
</dbReference>
<dbReference type="InterPro" id="IPR035979">
    <property type="entry name" value="RBD_domain_sf"/>
</dbReference>
<dbReference type="PROSITE" id="PS50102">
    <property type="entry name" value="RRM"/>
    <property type="match status" value="1"/>
</dbReference>
<dbReference type="SUPFAM" id="SSF54928">
    <property type="entry name" value="RNA-binding domain, RBD"/>
    <property type="match status" value="1"/>
</dbReference>
<dbReference type="Gene3D" id="3.30.70.330">
    <property type="match status" value="1"/>
</dbReference>
<keyword evidence="1" id="KW-0812">Transmembrane</keyword>